<keyword evidence="1 2" id="KW-0378">Hydrolase</keyword>
<comment type="similarity">
    <text evidence="2">Belongs to the AB hydrolase superfamily. Hydrolase RutD family.</text>
</comment>
<comment type="function">
    <text evidence="2">Involved in pyrimidine catabolism. May facilitate the hydrolysis of carbamate, a reaction that can also occur spontaneously.</text>
</comment>
<protein>
    <recommendedName>
        <fullName evidence="2">Putative carbamate hydrolase RutD</fullName>
        <ecNumber evidence="2">3.5.1.-</ecNumber>
    </recommendedName>
    <alternativeName>
        <fullName evidence="2">Aminohydrolase</fullName>
    </alternativeName>
</protein>
<evidence type="ECO:0000256" key="1">
    <source>
        <dbReference type="ARBA" id="ARBA00022801"/>
    </source>
</evidence>
<organism evidence="4 5">
    <name type="scientific">Methylobacterium marchantiae</name>
    <dbReference type="NCBI Taxonomy" id="600331"/>
    <lineage>
        <taxon>Bacteria</taxon>
        <taxon>Pseudomonadati</taxon>
        <taxon>Pseudomonadota</taxon>
        <taxon>Alphaproteobacteria</taxon>
        <taxon>Hyphomicrobiales</taxon>
        <taxon>Methylobacteriaceae</taxon>
        <taxon>Methylobacterium</taxon>
    </lineage>
</organism>
<comment type="caution">
    <text evidence="4">The sequence shown here is derived from an EMBL/GenBank/DDBJ whole genome shotgun (WGS) entry which is preliminary data.</text>
</comment>
<dbReference type="InterPro" id="IPR019913">
    <property type="entry name" value="Pyrimidine_utilisation_RutD"/>
</dbReference>
<dbReference type="RefSeq" id="WP_238208283.1">
    <property type="nucleotide sequence ID" value="NZ_JBHTND010000006.1"/>
</dbReference>
<gene>
    <name evidence="2 4" type="primary">rutD</name>
    <name evidence="4" type="ORF">ACFQ4G_06805</name>
</gene>
<dbReference type="Proteomes" id="UP001597176">
    <property type="component" value="Unassembled WGS sequence"/>
</dbReference>
<evidence type="ECO:0000313" key="4">
    <source>
        <dbReference type="EMBL" id="MFD1301295.1"/>
    </source>
</evidence>
<dbReference type="Pfam" id="PF00561">
    <property type="entry name" value="Abhydrolase_1"/>
    <property type="match status" value="1"/>
</dbReference>
<reference evidence="5" key="1">
    <citation type="journal article" date="2019" name="Int. J. Syst. Evol. Microbiol.">
        <title>The Global Catalogue of Microorganisms (GCM) 10K type strain sequencing project: providing services to taxonomists for standard genome sequencing and annotation.</title>
        <authorList>
            <consortium name="The Broad Institute Genomics Platform"/>
            <consortium name="The Broad Institute Genome Sequencing Center for Infectious Disease"/>
            <person name="Wu L."/>
            <person name="Ma J."/>
        </authorList>
    </citation>
    <scope>NUCLEOTIDE SEQUENCE [LARGE SCALE GENOMIC DNA]</scope>
    <source>
        <strain evidence="5">CCUG 56108</strain>
    </source>
</reference>
<dbReference type="NCBIfam" id="TIGR03611">
    <property type="entry name" value="RutD"/>
    <property type="match status" value="1"/>
</dbReference>
<comment type="catalytic activity">
    <reaction evidence="2">
        <text>carbamate + 2 H(+) = NH4(+) + CO2</text>
        <dbReference type="Rhea" id="RHEA:15649"/>
        <dbReference type="ChEBI" id="CHEBI:13941"/>
        <dbReference type="ChEBI" id="CHEBI:15378"/>
        <dbReference type="ChEBI" id="CHEBI:16526"/>
        <dbReference type="ChEBI" id="CHEBI:28938"/>
    </reaction>
</comment>
<dbReference type="EMBL" id="JBHTND010000006">
    <property type="protein sequence ID" value="MFD1301295.1"/>
    <property type="molecule type" value="Genomic_DNA"/>
</dbReference>
<dbReference type="InterPro" id="IPR029058">
    <property type="entry name" value="AB_hydrolase_fold"/>
</dbReference>
<name>A0ABW3WWW3_9HYPH</name>
<accession>A0ABW3WWW3</accession>
<evidence type="ECO:0000313" key="5">
    <source>
        <dbReference type="Proteomes" id="UP001597176"/>
    </source>
</evidence>
<dbReference type="InterPro" id="IPR050266">
    <property type="entry name" value="AB_hydrolase_sf"/>
</dbReference>
<dbReference type="EC" id="3.5.1.-" evidence="2"/>
<proteinExistence type="inferred from homology"/>
<dbReference type="HAMAP" id="MF_00832">
    <property type="entry name" value="RutD"/>
    <property type="match status" value="1"/>
</dbReference>
<dbReference type="PANTHER" id="PTHR43798:SF33">
    <property type="entry name" value="HYDROLASE, PUTATIVE (AFU_ORTHOLOGUE AFUA_2G14860)-RELATED"/>
    <property type="match status" value="1"/>
</dbReference>
<sequence>MSAAIHHEIHGSGARTILLSPGLGGSCGYFAPQIPALAERFRVVGYDHRGTGRSPDTLEEGHDIAAMAADALAVMDELGIAACDIVGHALGGLIGLEIARTRPERVGRLVVVNGWAKADPATKRCFAARKALLAHAGAEAYVAAQAIFLYPAPWLSLHAARVAADEAHALAHFPGAPNTFRRIAALEAFDLSDDLAGIPHETLVMAAEDDVLVPYLCSERLAAGLPAATLDLAKSGGHAHSVTRAEAFNRALLAFLDRP</sequence>
<dbReference type="PRINTS" id="PR00111">
    <property type="entry name" value="ABHYDROLASE"/>
</dbReference>
<evidence type="ECO:0000256" key="2">
    <source>
        <dbReference type="HAMAP-Rule" id="MF_00832"/>
    </source>
</evidence>
<dbReference type="InterPro" id="IPR000073">
    <property type="entry name" value="AB_hydrolase_1"/>
</dbReference>
<dbReference type="PANTHER" id="PTHR43798">
    <property type="entry name" value="MONOACYLGLYCEROL LIPASE"/>
    <property type="match status" value="1"/>
</dbReference>
<evidence type="ECO:0000259" key="3">
    <source>
        <dbReference type="Pfam" id="PF00561"/>
    </source>
</evidence>
<dbReference type="SUPFAM" id="SSF53474">
    <property type="entry name" value="alpha/beta-Hydrolases"/>
    <property type="match status" value="1"/>
</dbReference>
<dbReference type="Gene3D" id="3.40.50.1820">
    <property type="entry name" value="alpha/beta hydrolase"/>
    <property type="match status" value="1"/>
</dbReference>
<keyword evidence="5" id="KW-1185">Reference proteome</keyword>
<feature type="domain" description="AB hydrolase-1" evidence="3">
    <location>
        <begin position="16"/>
        <end position="120"/>
    </location>
</feature>